<evidence type="ECO:0000313" key="3">
    <source>
        <dbReference type="Proteomes" id="UP000001192"/>
    </source>
</evidence>
<evidence type="ECO:0000313" key="2">
    <source>
        <dbReference type="EMBL" id="ACC73788.1"/>
    </source>
</evidence>
<dbReference type="SUPFAM" id="SSF54913">
    <property type="entry name" value="GlnB-like"/>
    <property type="match status" value="1"/>
</dbReference>
<dbReference type="Proteomes" id="UP000001192">
    <property type="component" value="Chromosome 2"/>
</dbReference>
<dbReference type="KEGG" id="bph:Bphy_4678"/>
<protein>
    <submittedName>
        <fullName evidence="2">Uncharacterized protein</fullName>
    </submittedName>
</protein>
<dbReference type="Gene3D" id="3.30.70.120">
    <property type="match status" value="1"/>
</dbReference>
<dbReference type="AlphaFoldDB" id="B2JRC2"/>
<dbReference type="eggNOG" id="COG1993">
    <property type="taxonomic scope" value="Bacteria"/>
</dbReference>
<dbReference type="InterPro" id="IPR011322">
    <property type="entry name" value="N-reg_PII-like_a/b"/>
</dbReference>
<evidence type="ECO:0000256" key="1">
    <source>
        <dbReference type="ARBA" id="ARBA00010554"/>
    </source>
</evidence>
<dbReference type="InterPro" id="IPR015867">
    <property type="entry name" value="N-reg_PII/ATP_PRibTrfase_C"/>
</dbReference>
<gene>
    <name evidence="2" type="ordered locus">Bphy_4678</name>
</gene>
<reference evidence="3" key="1">
    <citation type="journal article" date="2014" name="Stand. Genomic Sci.">
        <title>Complete genome sequence of Burkholderia phymatum STM815(T), a broad host range and efficient nitrogen-fixing symbiont of Mimosa species.</title>
        <authorList>
            <person name="Moulin L."/>
            <person name="Klonowska A."/>
            <person name="Caroline B."/>
            <person name="Booth K."/>
            <person name="Vriezen J.A."/>
            <person name="Melkonian R."/>
            <person name="James E.K."/>
            <person name="Young J.P."/>
            <person name="Bena G."/>
            <person name="Hauser L."/>
            <person name="Land M."/>
            <person name="Kyrpides N."/>
            <person name="Bruce D."/>
            <person name="Chain P."/>
            <person name="Copeland A."/>
            <person name="Pitluck S."/>
            <person name="Woyke T."/>
            <person name="Lizotte-Waniewski M."/>
            <person name="Bristow J."/>
            <person name="Riley M."/>
        </authorList>
    </citation>
    <scope>NUCLEOTIDE SEQUENCE [LARGE SCALE GENOMIC DNA]</scope>
    <source>
        <strain evidence="3">DSM 17167 / CIP 108236 / LMG 21445 / STM815</strain>
    </source>
</reference>
<accession>B2JRC2</accession>
<dbReference type="HOGENOM" id="CLU_168952_0_0_4"/>
<dbReference type="InterPro" id="IPR003793">
    <property type="entry name" value="UPF0166"/>
</dbReference>
<proteinExistence type="inferred from homology"/>
<dbReference type="EMBL" id="CP001044">
    <property type="protein sequence ID" value="ACC73788.1"/>
    <property type="molecule type" value="Genomic_DNA"/>
</dbReference>
<dbReference type="Pfam" id="PF02641">
    <property type="entry name" value="DUF190"/>
    <property type="match status" value="1"/>
</dbReference>
<organism evidence="2 3">
    <name type="scientific">Paraburkholderia phymatum (strain DSM 17167 / CIP 108236 / LMG 21445 / STM815)</name>
    <name type="common">Burkholderia phymatum</name>
    <dbReference type="NCBI Taxonomy" id="391038"/>
    <lineage>
        <taxon>Bacteria</taxon>
        <taxon>Pseudomonadati</taxon>
        <taxon>Pseudomonadota</taxon>
        <taxon>Betaproteobacteria</taxon>
        <taxon>Burkholderiales</taxon>
        <taxon>Burkholderiaceae</taxon>
        <taxon>Paraburkholderia</taxon>
    </lineage>
</organism>
<comment type="similarity">
    <text evidence="1">Belongs to the UPF0166 family.</text>
</comment>
<dbReference type="STRING" id="391038.Bphy_4678"/>
<name>B2JRC2_PARP8</name>
<keyword evidence="3" id="KW-1185">Reference proteome</keyword>
<sequence length="123" mass="13308" precursor="true">MLLTRQRISSVGRSAMQGSQLTVFAATTGPRKHHQTTVDWILEAARQAGIHGATVVEVSECVDLRGKYHAARFVELADQPVAITLAGESARVDALLDCLRQGDVPLFYTRCAVEYEVLGSGVP</sequence>